<dbReference type="EMBL" id="BARS01054039">
    <property type="protein sequence ID" value="GAG45005.1"/>
    <property type="molecule type" value="Genomic_DNA"/>
</dbReference>
<accession>X0XP91</accession>
<dbReference type="AlphaFoldDB" id="X0XP91"/>
<evidence type="ECO:0000313" key="1">
    <source>
        <dbReference type="EMBL" id="GAG45005.1"/>
    </source>
</evidence>
<protein>
    <submittedName>
        <fullName evidence="1">Uncharacterized protein</fullName>
    </submittedName>
</protein>
<organism evidence="1">
    <name type="scientific">marine sediment metagenome</name>
    <dbReference type="NCBI Taxonomy" id="412755"/>
    <lineage>
        <taxon>unclassified sequences</taxon>
        <taxon>metagenomes</taxon>
        <taxon>ecological metagenomes</taxon>
    </lineage>
</organism>
<name>X0XP91_9ZZZZ</name>
<sequence>MICDTLLQVFKNTSFEDMVEIFVREDEHIDTYYYQADAHRAIKSDFYEIGVTLFGNRWASDPYVKEIAGYRS</sequence>
<reference evidence="1" key="1">
    <citation type="journal article" date="2014" name="Front. Microbiol.">
        <title>High frequency of phylogenetically diverse reductive dehalogenase-homologous genes in deep subseafloor sedimentary metagenomes.</title>
        <authorList>
            <person name="Kawai M."/>
            <person name="Futagami T."/>
            <person name="Toyoda A."/>
            <person name="Takaki Y."/>
            <person name="Nishi S."/>
            <person name="Hori S."/>
            <person name="Arai W."/>
            <person name="Tsubouchi T."/>
            <person name="Morono Y."/>
            <person name="Uchiyama I."/>
            <person name="Ito T."/>
            <person name="Fujiyama A."/>
            <person name="Inagaki F."/>
            <person name="Takami H."/>
        </authorList>
    </citation>
    <scope>NUCLEOTIDE SEQUENCE</scope>
    <source>
        <strain evidence="1">Expedition CK06-06</strain>
    </source>
</reference>
<gene>
    <name evidence="1" type="ORF">S01H1_80079</name>
</gene>
<proteinExistence type="predicted"/>
<comment type="caution">
    <text evidence="1">The sequence shown here is derived from an EMBL/GenBank/DDBJ whole genome shotgun (WGS) entry which is preliminary data.</text>
</comment>